<protein>
    <submittedName>
        <fullName evidence="2">Uncharacterized protein</fullName>
    </submittedName>
</protein>
<dbReference type="InterPro" id="IPR011009">
    <property type="entry name" value="Kinase-like_dom_sf"/>
</dbReference>
<keyword evidence="1" id="KW-0067">ATP-binding</keyword>
<dbReference type="PROSITE" id="PS00107">
    <property type="entry name" value="PROTEIN_KINASE_ATP"/>
    <property type="match status" value="1"/>
</dbReference>
<evidence type="ECO:0000256" key="1">
    <source>
        <dbReference type="RuleBase" id="RU000304"/>
    </source>
</evidence>
<dbReference type="OrthoDB" id="6513151at2759"/>
<comment type="similarity">
    <text evidence="1">Belongs to the protein kinase superfamily.</text>
</comment>
<dbReference type="Pfam" id="PF00069">
    <property type="entry name" value="Pkinase"/>
    <property type="match status" value="1"/>
</dbReference>
<name>A0A8J1XXW4_OWEFU</name>
<dbReference type="AlphaFoldDB" id="A0A8J1XXW4"/>
<dbReference type="PANTHER" id="PTHR24359">
    <property type="entry name" value="SERINE/THREONINE-PROTEIN KINASE SBK1"/>
    <property type="match status" value="1"/>
</dbReference>
<dbReference type="InterPro" id="IPR008271">
    <property type="entry name" value="Ser/Thr_kinase_AS"/>
</dbReference>
<reference evidence="2" key="1">
    <citation type="submission" date="2022-03" db="EMBL/GenBank/DDBJ databases">
        <authorList>
            <person name="Martin C."/>
        </authorList>
    </citation>
    <scope>NUCLEOTIDE SEQUENCE</scope>
</reference>
<keyword evidence="1" id="KW-0723">Serine/threonine-protein kinase</keyword>
<dbReference type="GO" id="GO:0005524">
    <property type="term" value="F:ATP binding"/>
    <property type="evidence" value="ECO:0007669"/>
    <property type="project" value="UniProtKB-UniRule"/>
</dbReference>
<keyword evidence="1" id="KW-0418">Kinase</keyword>
<gene>
    <name evidence="2" type="ORF">OFUS_LOCUS19838</name>
</gene>
<organism evidence="2 3">
    <name type="scientific">Owenia fusiformis</name>
    <name type="common">Polychaete worm</name>
    <dbReference type="NCBI Taxonomy" id="6347"/>
    <lineage>
        <taxon>Eukaryota</taxon>
        <taxon>Metazoa</taxon>
        <taxon>Spiralia</taxon>
        <taxon>Lophotrochozoa</taxon>
        <taxon>Annelida</taxon>
        <taxon>Polychaeta</taxon>
        <taxon>Sedentaria</taxon>
        <taxon>Canalipalpata</taxon>
        <taxon>Sabellida</taxon>
        <taxon>Oweniida</taxon>
        <taxon>Oweniidae</taxon>
        <taxon>Owenia</taxon>
    </lineage>
</organism>
<accession>A0A8J1XXW4</accession>
<dbReference type="PROSITE" id="PS00108">
    <property type="entry name" value="PROTEIN_KINASE_ST"/>
    <property type="match status" value="1"/>
</dbReference>
<dbReference type="Gene3D" id="1.10.510.10">
    <property type="entry name" value="Transferase(Phosphotransferase) domain 1"/>
    <property type="match status" value="1"/>
</dbReference>
<dbReference type="InterPro" id="IPR017441">
    <property type="entry name" value="Protein_kinase_ATP_BS"/>
</dbReference>
<proteinExistence type="inferred from homology"/>
<evidence type="ECO:0000313" key="3">
    <source>
        <dbReference type="Proteomes" id="UP000749559"/>
    </source>
</evidence>
<evidence type="ECO:0000313" key="2">
    <source>
        <dbReference type="EMBL" id="CAH1795274.1"/>
    </source>
</evidence>
<comment type="caution">
    <text evidence="2">The sequence shown here is derived from an EMBL/GenBank/DDBJ whole genome shotgun (WGS) entry which is preliminary data.</text>
</comment>
<dbReference type="PANTHER" id="PTHR24359:SF1">
    <property type="entry name" value="INHIBITOR OF NUCLEAR FACTOR KAPPA-B KINASE EPSILON SUBUNIT HOMOLOG 1-RELATED"/>
    <property type="match status" value="1"/>
</dbReference>
<dbReference type="SUPFAM" id="SSF56112">
    <property type="entry name" value="Protein kinase-like (PK-like)"/>
    <property type="match status" value="1"/>
</dbReference>
<keyword evidence="1" id="KW-0547">Nucleotide-binding</keyword>
<dbReference type="CDD" id="cd13987">
    <property type="entry name" value="STKc_SBK1"/>
    <property type="match status" value="1"/>
</dbReference>
<dbReference type="InterPro" id="IPR000719">
    <property type="entry name" value="Prot_kinase_dom"/>
</dbReference>
<dbReference type="PROSITE" id="PS50011">
    <property type="entry name" value="PROTEIN_KINASE_DOM"/>
    <property type="match status" value="1"/>
</dbReference>
<sequence length="364" mass="42119">MMSLNGKCIPPSMNPECSPRSSVSESLAQLDIEERYDIIKELGSGTYGKVLLGECRDTQTKVALKVLPKKNTKYRDFQREFCYSYYFSPHEAIIKTYDFAFETMESYVFAQEYAPLGDLFEAITPQIGLGEEICKRVMRQIASALEFMHSKSLAHRDVKPENILCFDHNLTRIKLIDFGMTRKVGTMVRKTSGSIPYTPPEVCEAVRNERYSVETSADVWACVVLLFCTLTGNFPWEHAHRKDIYYVEFLNWQRRKTTKVPSQWRKFSPRLLKLFRKMLEPCPDKRSSIKEIHKYFSDTWVQVKEGGNAEECNNDVGYDDDDVYSHGSNTHMAELAAILNSQGIETKVNKKLRERRICEWLLST</sequence>
<dbReference type="GO" id="GO:0004674">
    <property type="term" value="F:protein serine/threonine kinase activity"/>
    <property type="evidence" value="ECO:0007669"/>
    <property type="project" value="UniProtKB-KW"/>
</dbReference>
<keyword evidence="3" id="KW-1185">Reference proteome</keyword>
<dbReference type="Proteomes" id="UP000749559">
    <property type="component" value="Unassembled WGS sequence"/>
</dbReference>
<keyword evidence="1" id="KW-0808">Transferase</keyword>
<dbReference type="EMBL" id="CAIIXF020000009">
    <property type="protein sequence ID" value="CAH1795274.1"/>
    <property type="molecule type" value="Genomic_DNA"/>
</dbReference>
<dbReference type="SMART" id="SM00220">
    <property type="entry name" value="S_TKc"/>
    <property type="match status" value="1"/>
</dbReference>